<dbReference type="EMBL" id="MU863637">
    <property type="protein sequence ID" value="KAK4101133.1"/>
    <property type="molecule type" value="Genomic_DNA"/>
</dbReference>
<proteinExistence type="predicted"/>
<keyword evidence="2" id="KW-1185">Reference proteome</keyword>
<sequence length="266" mass="29353">MRIAVGVDKAKDVFHPWAFVFNPDPLRFPVRVQAAGLEALVVCAKEIPLQFVGRVVHGLTDFLVDVLQRGRVVSVDEADGTPSIGEQKRLWLASRLNGGKEHLKVAAVIRLSDPRVLRVDRVLLEHLGYHGNVFFGHVSHIVRALRDLTGVTEAEGRDGLDGCRDLLVKFRESRCSGGKFLEDLITHTGNELLVSGTLRELAKAKRPGVGLVIYVVVANVRQKRRSVQQKAAEVLGCNVSRFCQGIPSPIAGAVELEDQVEYCRRL</sequence>
<accession>A0AAN6Q0A8</accession>
<organism evidence="1 2">
    <name type="scientific">Parathielavia hyrcaniae</name>
    <dbReference type="NCBI Taxonomy" id="113614"/>
    <lineage>
        <taxon>Eukaryota</taxon>
        <taxon>Fungi</taxon>
        <taxon>Dikarya</taxon>
        <taxon>Ascomycota</taxon>
        <taxon>Pezizomycotina</taxon>
        <taxon>Sordariomycetes</taxon>
        <taxon>Sordariomycetidae</taxon>
        <taxon>Sordariales</taxon>
        <taxon>Chaetomiaceae</taxon>
        <taxon>Parathielavia</taxon>
    </lineage>
</organism>
<name>A0AAN6Q0A8_9PEZI</name>
<protein>
    <submittedName>
        <fullName evidence="1">Uncharacterized protein</fullName>
    </submittedName>
</protein>
<evidence type="ECO:0000313" key="2">
    <source>
        <dbReference type="Proteomes" id="UP001305647"/>
    </source>
</evidence>
<reference evidence="1" key="1">
    <citation type="journal article" date="2023" name="Mol. Phylogenet. Evol.">
        <title>Genome-scale phylogeny and comparative genomics of the fungal order Sordariales.</title>
        <authorList>
            <person name="Hensen N."/>
            <person name="Bonometti L."/>
            <person name="Westerberg I."/>
            <person name="Brannstrom I.O."/>
            <person name="Guillou S."/>
            <person name="Cros-Aarteil S."/>
            <person name="Calhoun S."/>
            <person name="Haridas S."/>
            <person name="Kuo A."/>
            <person name="Mondo S."/>
            <person name="Pangilinan J."/>
            <person name="Riley R."/>
            <person name="LaButti K."/>
            <person name="Andreopoulos B."/>
            <person name="Lipzen A."/>
            <person name="Chen C."/>
            <person name="Yan M."/>
            <person name="Daum C."/>
            <person name="Ng V."/>
            <person name="Clum A."/>
            <person name="Steindorff A."/>
            <person name="Ohm R.A."/>
            <person name="Martin F."/>
            <person name="Silar P."/>
            <person name="Natvig D.O."/>
            <person name="Lalanne C."/>
            <person name="Gautier V."/>
            <person name="Ament-Velasquez S.L."/>
            <person name="Kruys A."/>
            <person name="Hutchinson M.I."/>
            <person name="Powell A.J."/>
            <person name="Barry K."/>
            <person name="Miller A.N."/>
            <person name="Grigoriev I.V."/>
            <person name="Debuchy R."/>
            <person name="Gladieux P."/>
            <person name="Hiltunen Thoren M."/>
            <person name="Johannesson H."/>
        </authorList>
    </citation>
    <scope>NUCLEOTIDE SEQUENCE</scope>
    <source>
        <strain evidence="1">CBS 757.83</strain>
    </source>
</reference>
<dbReference type="AlphaFoldDB" id="A0AAN6Q0A8"/>
<reference evidence="1" key="2">
    <citation type="submission" date="2023-05" db="EMBL/GenBank/DDBJ databases">
        <authorList>
            <consortium name="Lawrence Berkeley National Laboratory"/>
            <person name="Steindorff A."/>
            <person name="Hensen N."/>
            <person name="Bonometti L."/>
            <person name="Westerberg I."/>
            <person name="Brannstrom I.O."/>
            <person name="Guillou S."/>
            <person name="Cros-Aarteil S."/>
            <person name="Calhoun S."/>
            <person name="Haridas S."/>
            <person name="Kuo A."/>
            <person name="Mondo S."/>
            <person name="Pangilinan J."/>
            <person name="Riley R."/>
            <person name="Labutti K."/>
            <person name="Andreopoulos B."/>
            <person name="Lipzen A."/>
            <person name="Chen C."/>
            <person name="Yanf M."/>
            <person name="Daum C."/>
            <person name="Ng V."/>
            <person name="Clum A."/>
            <person name="Ohm R."/>
            <person name="Martin F."/>
            <person name="Silar P."/>
            <person name="Natvig D."/>
            <person name="Lalanne C."/>
            <person name="Gautier V."/>
            <person name="Ament-Velasquez S.L."/>
            <person name="Kruys A."/>
            <person name="Hutchinson M.I."/>
            <person name="Powell A.J."/>
            <person name="Barry K."/>
            <person name="Miller A.N."/>
            <person name="Grigoriev I.V."/>
            <person name="Debuchy R."/>
            <person name="Gladieux P."/>
            <person name="Thoren M.H."/>
            <person name="Johannesson H."/>
        </authorList>
    </citation>
    <scope>NUCLEOTIDE SEQUENCE</scope>
    <source>
        <strain evidence="1">CBS 757.83</strain>
    </source>
</reference>
<evidence type="ECO:0000313" key="1">
    <source>
        <dbReference type="EMBL" id="KAK4101133.1"/>
    </source>
</evidence>
<comment type="caution">
    <text evidence="1">The sequence shown here is derived from an EMBL/GenBank/DDBJ whole genome shotgun (WGS) entry which is preliminary data.</text>
</comment>
<gene>
    <name evidence="1" type="ORF">N658DRAFT_80985</name>
</gene>
<dbReference type="Proteomes" id="UP001305647">
    <property type="component" value="Unassembled WGS sequence"/>
</dbReference>